<feature type="region of interest" description="Disordered" evidence="5">
    <location>
        <begin position="188"/>
        <end position="208"/>
    </location>
</feature>
<dbReference type="InterPro" id="IPR033120">
    <property type="entry name" value="HOTDOG_ACOT"/>
</dbReference>
<evidence type="ECO:0000256" key="5">
    <source>
        <dbReference type="SAM" id="MobiDB-lite"/>
    </source>
</evidence>
<evidence type="ECO:0000256" key="2">
    <source>
        <dbReference type="ARBA" id="ARBA00022737"/>
    </source>
</evidence>
<dbReference type="Gene3D" id="3.10.129.10">
    <property type="entry name" value="Hotdog Thioesterase"/>
    <property type="match status" value="2"/>
</dbReference>
<dbReference type="InterPro" id="IPR029069">
    <property type="entry name" value="HotDog_dom_sf"/>
</dbReference>
<dbReference type="AlphaFoldDB" id="A0AAW2YR98"/>
<dbReference type="PANTHER" id="PTHR12655:SF0">
    <property type="entry name" value="ACYL-COENZYME A THIOESTERASE 9, MITOCHONDRIAL"/>
    <property type="match status" value="1"/>
</dbReference>
<dbReference type="PANTHER" id="PTHR12655">
    <property type="entry name" value="ACYL-COA THIOESTERASE"/>
    <property type="match status" value="1"/>
</dbReference>
<dbReference type="Pfam" id="PF03061">
    <property type="entry name" value="4HBT"/>
    <property type="match status" value="1"/>
</dbReference>
<proteinExistence type="inferred from homology"/>
<gene>
    <name evidence="7" type="ORF">AKO1_010987</name>
</gene>
<evidence type="ECO:0000256" key="4">
    <source>
        <dbReference type="ARBA" id="ARBA00022946"/>
    </source>
</evidence>
<dbReference type="SUPFAM" id="SSF54637">
    <property type="entry name" value="Thioesterase/thiol ester dehydrase-isomerase"/>
    <property type="match status" value="2"/>
</dbReference>
<protein>
    <submittedName>
        <fullName evidence="7">Acyl-coenzyme A thioesterase 9, mitochondrial</fullName>
    </submittedName>
</protein>
<dbReference type="Proteomes" id="UP001431209">
    <property type="component" value="Unassembled WGS sequence"/>
</dbReference>
<feature type="domain" description="HotDog ACOT-type" evidence="6">
    <location>
        <begin position="241"/>
        <end position="353"/>
    </location>
</feature>
<dbReference type="GO" id="GO:0006637">
    <property type="term" value="P:acyl-CoA metabolic process"/>
    <property type="evidence" value="ECO:0007669"/>
    <property type="project" value="TreeGrafter"/>
</dbReference>
<organism evidence="7 8">
    <name type="scientific">Acrasis kona</name>
    <dbReference type="NCBI Taxonomy" id="1008807"/>
    <lineage>
        <taxon>Eukaryota</taxon>
        <taxon>Discoba</taxon>
        <taxon>Heterolobosea</taxon>
        <taxon>Tetramitia</taxon>
        <taxon>Eutetramitia</taxon>
        <taxon>Acrasidae</taxon>
        <taxon>Acrasis</taxon>
    </lineage>
</organism>
<evidence type="ECO:0000259" key="6">
    <source>
        <dbReference type="PROSITE" id="PS51770"/>
    </source>
</evidence>
<dbReference type="InterPro" id="IPR006683">
    <property type="entry name" value="Thioestr_dom"/>
</dbReference>
<keyword evidence="2" id="KW-0677">Repeat</keyword>
<keyword evidence="3" id="KW-0378">Hydrolase</keyword>
<keyword evidence="8" id="KW-1185">Reference proteome</keyword>
<dbReference type="GO" id="GO:0047617">
    <property type="term" value="F:fatty acyl-CoA hydrolase activity"/>
    <property type="evidence" value="ECO:0007669"/>
    <property type="project" value="TreeGrafter"/>
</dbReference>
<keyword evidence="4" id="KW-0809">Transit peptide</keyword>
<dbReference type="EMBL" id="JAOPGA020000585">
    <property type="protein sequence ID" value="KAL0479650.1"/>
    <property type="molecule type" value="Genomic_DNA"/>
</dbReference>
<reference evidence="7 8" key="1">
    <citation type="submission" date="2024-03" db="EMBL/GenBank/DDBJ databases">
        <title>The Acrasis kona genome and developmental transcriptomes reveal deep origins of eukaryotic multicellular pathways.</title>
        <authorList>
            <person name="Sheikh S."/>
            <person name="Fu C.-J."/>
            <person name="Brown M.W."/>
            <person name="Baldauf S.L."/>
        </authorList>
    </citation>
    <scope>NUCLEOTIDE SEQUENCE [LARGE SCALE GENOMIC DNA]</scope>
    <source>
        <strain evidence="7 8">ATCC MYA-3509</strain>
    </source>
</reference>
<comment type="similarity">
    <text evidence="1">Belongs to the acyl coenzyme A hydrolase family.</text>
</comment>
<evidence type="ECO:0000313" key="8">
    <source>
        <dbReference type="Proteomes" id="UP001431209"/>
    </source>
</evidence>
<evidence type="ECO:0000313" key="7">
    <source>
        <dbReference type="EMBL" id="KAL0479650.1"/>
    </source>
</evidence>
<evidence type="ECO:0000256" key="3">
    <source>
        <dbReference type="ARBA" id="ARBA00022801"/>
    </source>
</evidence>
<dbReference type="PROSITE" id="PS51770">
    <property type="entry name" value="HOTDOG_ACOT"/>
    <property type="match status" value="2"/>
</dbReference>
<sequence>MQLDDDFSNPYHRRSMMQQKYKELVQKTREAEQHLSEFALRKKAPKESFSTMSLPFSTQPNLRNNYSSMDKYVRIGRILEDFDWFAALIAYKHADGFSQHRPVYIVTACVDRIDLKHPPTIEDDLFFEGWVTWVGNSSMEVRIEAKAKDIQVMEAYFVMVARTKDHKSAPVHQLLINNTEDEIHYQAGERNQERRKRASVNSLSLKPPNERETSLIHEFFKEEEKRRRGFEIQDISTATMNSTLLTNSRLLHPQNKNTHGKIFGGYIMREGIELAYCAAAWHSKSRPMFMSLDDNYFMKAVEINSFMTVTARVAYTVGEFCVVRVEAMYIKPPRGDKEFTNLFHFTFRVSDEQPKVVPESYVDAMYYLSAKRVFEKGSSAV</sequence>
<evidence type="ECO:0000256" key="1">
    <source>
        <dbReference type="ARBA" id="ARBA00010458"/>
    </source>
</evidence>
<comment type="caution">
    <text evidence="7">The sequence shown here is derived from an EMBL/GenBank/DDBJ whole genome shotgun (WGS) entry which is preliminary data.</text>
</comment>
<name>A0AAW2YR98_9EUKA</name>
<feature type="domain" description="HotDog ACOT-type" evidence="6">
    <location>
        <begin position="48"/>
        <end position="165"/>
    </location>
</feature>
<accession>A0AAW2YR98</accession>
<dbReference type="CDD" id="cd03442">
    <property type="entry name" value="BFIT_BACH"/>
    <property type="match status" value="2"/>
</dbReference>